<dbReference type="EMBL" id="JACBZD010000001">
    <property type="protein sequence ID" value="NYI04251.1"/>
    <property type="molecule type" value="Genomic_DNA"/>
</dbReference>
<dbReference type="Proteomes" id="UP000567795">
    <property type="component" value="Unassembled WGS sequence"/>
</dbReference>
<proteinExistence type="predicted"/>
<comment type="caution">
    <text evidence="2">The sequence shown here is derived from an EMBL/GenBank/DDBJ whole genome shotgun (WGS) entry which is preliminary data.</text>
</comment>
<evidence type="ECO:0000313" key="3">
    <source>
        <dbReference type="Proteomes" id="UP000567795"/>
    </source>
</evidence>
<reference evidence="2 3" key="1">
    <citation type="submission" date="2020-07" db="EMBL/GenBank/DDBJ databases">
        <title>Sequencing the genomes of 1000 actinobacteria strains.</title>
        <authorList>
            <person name="Klenk H.-P."/>
        </authorList>
    </citation>
    <scope>NUCLEOTIDE SEQUENCE [LARGE SCALE GENOMIC DNA]</scope>
    <source>
        <strain evidence="2 3">DSM 42178</strain>
    </source>
</reference>
<evidence type="ECO:0000256" key="1">
    <source>
        <dbReference type="SAM" id="SignalP"/>
    </source>
</evidence>
<accession>A0A853A0B0</accession>
<name>A0A853A0B0_9ACTN</name>
<feature type="signal peptide" evidence="1">
    <location>
        <begin position="1"/>
        <end position="24"/>
    </location>
</feature>
<dbReference type="AlphaFoldDB" id="A0A853A0B0"/>
<keyword evidence="3" id="KW-1185">Reference proteome</keyword>
<protein>
    <submittedName>
        <fullName evidence="2">Uncharacterized protein</fullName>
    </submittedName>
</protein>
<dbReference type="RefSeq" id="WP_179813174.1">
    <property type="nucleotide sequence ID" value="NZ_JACBZD010000001.1"/>
</dbReference>
<organism evidence="2 3">
    <name type="scientific">Allostreptomyces psammosilenae</name>
    <dbReference type="NCBI Taxonomy" id="1892865"/>
    <lineage>
        <taxon>Bacteria</taxon>
        <taxon>Bacillati</taxon>
        <taxon>Actinomycetota</taxon>
        <taxon>Actinomycetes</taxon>
        <taxon>Kitasatosporales</taxon>
        <taxon>Streptomycetaceae</taxon>
        <taxon>Allostreptomyces</taxon>
    </lineage>
</organism>
<evidence type="ECO:0000313" key="2">
    <source>
        <dbReference type="EMBL" id="NYI04251.1"/>
    </source>
</evidence>
<keyword evidence="1" id="KW-0732">Signal</keyword>
<feature type="chain" id="PRO_5032813828" evidence="1">
    <location>
        <begin position="25"/>
        <end position="56"/>
    </location>
</feature>
<sequence>MRRLTATALGALALVGILAAPAQALYVDAYQSAAGGEGFGGEYGQYDAGVEIATGD</sequence>
<gene>
    <name evidence="2" type="ORF">FHU37_001194</name>
</gene>